<dbReference type="Proteomes" id="UP000694865">
    <property type="component" value="Unplaced"/>
</dbReference>
<evidence type="ECO:0000259" key="1">
    <source>
        <dbReference type="PROSITE" id="PS51747"/>
    </source>
</evidence>
<protein>
    <submittedName>
        <fullName evidence="3">tRNA(Adenine(34)) deaminase, chloroplastic-like</fullName>
    </submittedName>
</protein>
<dbReference type="GeneID" id="102805404"/>
<dbReference type="InterPro" id="IPR002125">
    <property type="entry name" value="CMP_dCMP_dom"/>
</dbReference>
<dbReference type="PANTHER" id="PTHR11079">
    <property type="entry name" value="CYTOSINE DEAMINASE FAMILY MEMBER"/>
    <property type="match status" value="1"/>
</dbReference>
<feature type="non-terminal residue" evidence="3">
    <location>
        <position position="1"/>
    </location>
</feature>
<reference evidence="3" key="1">
    <citation type="submission" date="2025-08" db="UniProtKB">
        <authorList>
            <consortium name="RefSeq"/>
        </authorList>
    </citation>
    <scope>IDENTIFICATION</scope>
    <source>
        <tissue evidence="3">Testes</tissue>
    </source>
</reference>
<dbReference type="InterPro" id="IPR016193">
    <property type="entry name" value="Cytidine_deaminase-like"/>
</dbReference>
<dbReference type="PANTHER" id="PTHR11079:SF161">
    <property type="entry name" value="CMP_DCMP-TYPE DEAMINASE DOMAIN-CONTAINING PROTEIN"/>
    <property type="match status" value="1"/>
</dbReference>
<evidence type="ECO:0000313" key="3">
    <source>
        <dbReference type="RefSeq" id="XP_006812159.1"/>
    </source>
</evidence>
<dbReference type="RefSeq" id="XP_006812159.1">
    <property type="nucleotide sequence ID" value="XM_006812096.1"/>
</dbReference>
<keyword evidence="2" id="KW-1185">Reference proteome</keyword>
<accession>A0ABM0LWL8</accession>
<name>A0ABM0LWL8_SACKO</name>
<dbReference type="PROSITE" id="PS51747">
    <property type="entry name" value="CYT_DCMP_DEAMINASES_2"/>
    <property type="match status" value="1"/>
</dbReference>
<organism evidence="2 3">
    <name type="scientific">Saccoglossus kowalevskii</name>
    <name type="common">Acorn worm</name>
    <dbReference type="NCBI Taxonomy" id="10224"/>
    <lineage>
        <taxon>Eukaryota</taxon>
        <taxon>Metazoa</taxon>
        <taxon>Hemichordata</taxon>
        <taxon>Enteropneusta</taxon>
        <taxon>Harrimaniidae</taxon>
        <taxon>Saccoglossus</taxon>
    </lineage>
</organism>
<dbReference type="CDD" id="cd01285">
    <property type="entry name" value="nucleoside_deaminase"/>
    <property type="match status" value="1"/>
</dbReference>
<dbReference type="SUPFAM" id="SSF53927">
    <property type="entry name" value="Cytidine deaminase-like"/>
    <property type="match status" value="1"/>
</dbReference>
<sequence>IVYICFLILGEGYNITYTDCDPTAHGEVVDIRSACASMQTLTLEGCEIYTNCEPCYMCTAVILLTGIQRVYYAATHEELQQHMHLSSKKRFEILIHPRPEEYYNMREHVEDRKVYEIFEKWSSKQLKA</sequence>
<dbReference type="Gene3D" id="3.40.140.10">
    <property type="entry name" value="Cytidine Deaminase, domain 2"/>
    <property type="match status" value="1"/>
</dbReference>
<gene>
    <name evidence="3" type="primary">LOC102805404</name>
</gene>
<proteinExistence type="predicted"/>
<evidence type="ECO:0000313" key="2">
    <source>
        <dbReference type="Proteomes" id="UP000694865"/>
    </source>
</evidence>
<feature type="domain" description="CMP/dCMP-type deaminase" evidence="1">
    <location>
        <begin position="1"/>
        <end position="87"/>
    </location>
</feature>
<dbReference type="Pfam" id="PF00383">
    <property type="entry name" value="dCMP_cyt_deam_1"/>
    <property type="match status" value="1"/>
</dbReference>